<sequence length="128" mass="14192">MPETTSCPFCQLASSRMVKENAHGVVIRDAFPVALGHSLIVSRRHVGSFFELTSGERLDLMTLVEDAKLELDEQYCPSGYNVGFNDGPAAGQTVPHVHIHLIPRYAGDCIDPRGGIRWVLPDKAKYWL</sequence>
<evidence type="ECO:0000313" key="4">
    <source>
        <dbReference type="Proteomes" id="UP001209701"/>
    </source>
</evidence>
<dbReference type="InterPro" id="IPR019808">
    <property type="entry name" value="Histidine_triad_CS"/>
</dbReference>
<dbReference type="EMBL" id="JAJIRN010000003">
    <property type="protein sequence ID" value="MCV2367680.1"/>
    <property type="molecule type" value="Genomic_DNA"/>
</dbReference>
<dbReference type="SUPFAM" id="SSF54197">
    <property type="entry name" value="HIT-like"/>
    <property type="match status" value="1"/>
</dbReference>
<proteinExistence type="predicted"/>
<evidence type="ECO:0000256" key="1">
    <source>
        <dbReference type="PROSITE-ProRule" id="PRU00464"/>
    </source>
</evidence>
<dbReference type="PANTHER" id="PTHR42997">
    <property type="entry name" value="HIT FAMILY HYDROLASE"/>
    <property type="match status" value="1"/>
</dbReference>
<dbReference type="Proteomes" id="UP001209701">
    <property type="component" value="Unassembled WGS sequence"/>
</dbReference>
<dbReference type="Gene3D" id="3.30.428.10">
    <property type="entry name" value="HIT-like"/>
    <property type="match status" value="1"/>
</dbReference>
<feature type="short sequence motif" description="Histidine triad motif" evidence="1">
    <location>
        <begin position="96"/>
        <end position="100"/>
    </location>
</feature>
<evidence type="ECO:0000259" key="2">
    <source>
        <dbReference type="PROSITE" id="PS51084"/>
    </source>
</evidence>
<gene>
    <name evidence="3" type="ORF">LNV07_06185</name>
</gene>
<dbReference type="PROSITE" id="PS00892">
    <property type="entry name" value="HIT_1"/>
    <property type="match status" value="1"/>
</dbReference>
<dbReference type="InterPro" id="IPR011146">
    <property type="entry name" value="HIT-like"/>
</dbReference>
<dbReference type="Pfam" id="PF01230">
    <property type="entry name" value="HIT"/>
    <property type="match status" value="1"/>
</dbReference>
<keyword evidence="4" id="KW-1185">Reference proteome</keyword>
<accession>A0ABT2YCB5</accession>
<dbReference type="RefSeq" id="WP_263570309.1">
    <property type="nucleotide sequence ID" value="NZ_JAJIRN010000003.1"/>
</dbReference>
<protein>
    <submittedName>
        <fullName evidence="3">HIT family protein</fullName>
    </submittedName>
</protein>
<feature type="domain" description="HIT" evidence="2">
    <location>
        <begin position="5"/>
        <end position="111"/>
    </location>
</feature>
<evidence type="ECO:0000313" key="3">
    <source>
        <dbReference type="EMBL" id="MCV2367680.1"/>
    </source>
</evidence>
<name>A0ABT2YCB5_9BURK</name>
<dbReference type="InterPro" id="IPR036265">
    <property type="entry name" value="HIT-like_sf"/>
</dbReference>
<organism evidence="3 4">
    <name type="scientific">Roseateles oligotrophus</name>
    <dbReference type="NCBI Taxonomy" id="1769250"/>
    <lineage>
        <taxon>Bacteria</taxon>
        <taxon>Pseudomonadati</taxon>
        <taxon>Pseudomonadota</taxon>
        <taxon>Betaproteobacteria</taxon>
        <taxon>Burkholderiales</taxon>
        <taxon>Sphaerotilaceae</taxon>
        <taxon>Roseateles</taxon>
    </lineage>
</organism>
<comment type="caution">
    <text evidence="3">The sequence shown here is derived from an EMBL/GenBank/DDBJ whole genome shotgun (WGS) entry which is preliminary data.</text>
</comment>
<dbReference type="InterPro" id="IPR052908">
    <property type="entry name" value="AP-4-A_phosphorylase"/>
</dbReference>
<reference evidence="3 4" key="1">
    <citation type="submission" date="2021-11" db="EMBL/GenBank/DDBJ databases">
        <authorList>
            <person name="Liang Q."/>
            <person name="Mou H."/>
            <person name="Liu Z."/>
        </authorList>
    </citation>
    <scope>NUCLEOTIDE SEQUENCE [LARGE SCALE GENOMIC DNA]</scope>
    <source>
        <strain evidence="3 4">CHU3</strain>
    </source>
</reference>
<dbReference type="PROSITE" id="PS51084">
    <property type="entry name" value="HIT_2"/>
    <property type="match status" value="1"/>
</dbReference>
<dbReference type="PANTHER" id="PTHR42997:SF1">
    <property type="entry name" value="AP-4-A PHOSPHORYLASE"/>
    <property type="match status" value="1"/>
</dbReference>